<dbReference type="PROSITE" id="PS52044">
    <property type="entry name" value="VLRF1"/>
    <property type="match status" value="1"/>
</dbReference>
<gene>
    <name evidence="18" type="ORF">CGI_10025073</name>
</gene>
<keyword evidence="7" id="KW-0547">Nucleotide-binding</keyword>
<keyword evidence="9" id="KW-0378">Hydrolase</keyword>
<feature type="region of interest" description="Disordered" evidence="14">
    <location>
        <begin position="373"/>
        <end position="397"/>
    </location>
</feature>
<dbReference type="PROSITE" id="PS50297">
    <property type="entry name" value="ANK_REP_REGION"/>
    <property type="match status" value="1"/>
</dbReference>
<keyword evidence="10 12" id="KW-0040">ANK repeat</keyword>
<evidence type="ECO:0000256" key="1">
    <source>
        <dbReference type="ARBA" id="ARBA00004496"/>
    </source>
</evidence>
<evidence type="ECO:0000256" key="12">
    <source>
        <dbReference type="PROSITE-ProRule" id="PRU00023"/>
    </source>
</evidence>
<dbReference type="CDD" id="cd01852">
    <property type="entry name" value="AIG1"/>
    <property type="match status" value="1"/>
</dbReference>
<dbReference type="Pfam" id="PF00023">
    <property type="entry name" value="Ank"/>
    <property type="match status" value="1"/>
</dbReference>
<name>K1R780_MAGGI</name>
<feature type="repeat" description="ANK" evidence="12">
    <location>
        <begin position="410"/>
        <end position="442"/>
    </location>
</feature>
<evidence type="ECO:0000259" key="17">
    <source>
        <dbReference type="PROSITE" id="PS52044"/>
    </source>
</evidence>
<keyword evidence="15" id="KW-0732">Signal</keyword>
<accession>K1R780</accession>
<evidence type="ECO:0000256" key="6">
    <source>
        <dbReference type="ARBA" id="ARBA00022737"/>
    </source>
</evidence>
<keyword evidence="6" id="KW-0677">Repeat</keyword>
<dbReference type="Gene3D" id="1.25.40.20">
    <property type="entry name" value="Ankyrin repeat-containing domain"/>
    <property type="match status" value="1"/>
</dbReference>
<feature type="region of interest" description="Disordered" evidence="14">
    <location>
        <begin position="490"/>
        <end position="525"/>
    </location>
</feature>
<dbReference type="GO" id="GO:0005525">
    <property type="term" value="F:GTP binding"/>
    <property type="evidence" value="ECO:0007669"/>
    <property type="project" value="InterPro"/>
</dbReference>
<evidence type="ECO:0000256" key="8">
    <source>
        <dbReference type="ARBA" id="ARBA00022759"/>
    </source>
</evidence>
<evidence type="ECO:0000313" key="18">
    <source>
        <dbReference type="EMBL" id="EKC41613.1"/>
    </source>
</evidence>
<dbReference type="InterPro" id="IPR036770">
    <property type="entry name" value="Ankyrin_rpt-contain_sf"/>
</dbReference>
<dbReference type="InterPro" id="IPR041175">
    <property type="entry name" value="VLRF1/Vms1"/>
</dbReference>
<dbReference type="SUPFAM" id="SSF52540">
    <property type="entry name" value="P-loop containing nucleoside triphosphate hydrolases"/>
    <property type="match status" value="1"/>
</dbReference>
<dbReference type="GO" id="GO:0005737">
    <property type="term" value="C:cytoplasm"/>
    <property type="evidence" value="ECO:0007669"/>
    <property type="project" value="UniProtKB-SubCell"/>
</dbReference>
<evidence type="ECO:0000259" key="16">
    <source>
        <dbReference type="PROSITE" id="PS51720"/>
    </source>
</evidence>
<keyword evidence="11" id="KW-0175">Coiled coil</keyword>
<evidence type="ECO:0000256" key="11">
    <source>
        <dbReference type="ARBA" id="ARBA00023054"/>
    </source>
</evidence>
<protein>
    <submittedName>
        <fullName evidence="18">GTPase IMAP family member 4</fullName>
    </submittedName>
</protein>
<feature type="compositionally biased region" description="Polar residues" evidence="14">
    <location>
        <begin position="375"/>
        <end position="385"/>
    </location>
</feature>
<evidence type="ECO:0000256" key="15">
    <source>
        <dbReference type="SAM" id="SignalP"/>
    </source>
</evidence>
<evidence type="ECO:0000256" key="9">
    <source>
        <dbReference type="ARBA" id="ARBA00022801"/>
    </source>
</evidence>
<evidence type="ECO:0000256" key="3">
    <source>
        <dbReference type="ARBA" id="ARBA00009262"/>
    </source>
</evidence>
<evidence type="ECO:0000256" key="4">
    <source>
        <dbReference type="ARBA" id="ARBA00022490"/>
    </source>
</evidence>
<dbReference type="InterPro" id="IPR002110">
    <property type="entry name" value="Ankyrin_rpt"/>
</dbReference>
<dbReference type="PANTHER" id="PTHR16036">
    <property type="entry name" value="ANKYRIN REPEAT AND ZINC FINGER DOMAIN-CONTAINING PROTEIN 1"/>
    <property type="match status" value="1"/>
</dbReference>
<keyword evidence="4 13" id="KW-0963">Cytoplasm</keyword>
<dbReference type="InParanoid" id="K1R780"/>
<keyword evidence="5" id="KW-0540">Nuclease</keyword>
<sequence>MMKVCNVWLSLATLPVFLTAPPFHSMTHFAAVSRIPHLALLSQCIYDIKALLESWKSDLASCDKIFIRAPGGNKRLFLHGKSPPFNKDDERVRMVPFPTRRSTLNEVRRVFEMRSSIECYGDESDIQDFIPISPPVTFNPTLGHLEVIVNDPLKGRQRRFLGERSVREASPWATEKAKERVLIQAQQIKLIEDEIQGEHHLSSSGGSTTSNADLVESMEALSTLELREYEATRKPNKKKHRKRRLSKHQQEPDSNPLEEEKYHLKNSLFTACKTGDVDTLRNLLAVLSQNVPTLESPEKKTDSIVLENQDIYLQNQNDIDNTCNKHSEENDLIPQDVNFKSKEEILSDELSLISSTVPNTEILPSDNLVKKDALQKSQGKTSSRPGSFKSDELLSPVDTNDMLNEPIGDNKYSLLHIAAKEGHRKVIRLLMECGANPGTRDKFGQTPYNFAKDKESRNEFRKFMGQYPDRYDYKTAQIPSALTNDMELERKQKAAEKKKQQKKAKQERLKERREEDAVKEAEEKEKKRFLALSDREKRALAAEKRLLKNLEETGQNTPVMSTDTANEVRIVLLGKTGAGKSATGNSILGGKVFKSMASASSITSRCSWKSAFRFGYNILIVDTPGIFDTSLPNKNTQEEIRKCIAITSPGPHAFILVLSISRFTEEEQKSVEHFVKHFGESVYRYVIVLFTRKDDLDDTDLSLQDFIKTSPENLKLIIKRCSGRVIAFNNKLTGEKTHEQASKLIDMILKNIEENGGIFYTNELYEDAEKRLKQREKEIIIETEEERAKELIATQKFYQVQDIHNALSAKLEKLKEERDNGILSIAQFEKKRKEAQDMHYFQFLSLHEEENKIVQEKYEKKSKSTRNELRNNIMQNIDVFDSIHG</sequence>
<dbReference type="GO" id="GO:0016787">
    <property type="term" value="F:hydrolase activity"/>
    <property type="evidence" value="ECO:0007669"/>
    <property type="project" value="UniProtKB-KW"/>
</dbReference>
<evidence type="ECO:0000256" key="2">
    <source>
        <dbReference type="ARBA" id="ARBA00008535"/>
    </source>
</evidence>
<evidence type="ECO:0000256" key="10">
    <source>
        <dbReference type="ARBA" id="ARBA00023043"/>
    </source>
</evidence>
<dbReference type="Pfam" id="PF18826">
    <property type="entry name" value="bVLRF1"/>
    <property type="match status" value="1"/>
</dbReference>
<evidence type="ECO:0000256" key="7">
    <source>
        <dbReference type="ARBA" id="ARBA00022741"/>
    </source>
</evidence>
<dbReference type="GO" id="GO:0036503">
    <property type="term" value="P:ERAD pathway"/>
    <property type="evidence" value="ECO:0007669"/>
    <property type="project" value="TreeGrafter"/>
</dbReference>
<dbReference type="HOGENOM" id="CLU_325778_0_0_1"/>
<proteinExistence type="inferred from homology"/>
<feature type="compositionally biased region" description="Basic residues" evidence="14">
    <location>
        <begin position="234"/>
        <end position="247"/>
    </location>
</feature>
<dbReference type="PANTHER" id="PTHR16036:SF2">
    <property type="entry name" value="TRNA ENDONUCLEASE ANKZF1"/>
    <property type="match status" value="1"/>
</dbReference>
<evidence type="ECO:0000256" key="13">
    <source>
        <dbReference type="PROSITE-ProRule" id="PRU01389"/>
    </source>
</evidence>
<dbReference type="EMBL" id="JH818738">
    <property type="protein sequence ID" value="EKC41613.1"/>
    <property type="molecule type" value="Genomic_DNA"/>
</dbReference>
<comment type="caution">
    <text evidence="13">Lacks conserved residue(s) required for the propagation of feature annotation.</text>
</comment>
<feature type="chain" id="PRO_5043960401" evidence="15">
    <location>
        <begin position="20"/>
        <end position="885"/>
    </location>
</feature>
<reference evidence="18" key="1">
    <citation type="journal article" date="2012" name="Nature">
        <title>The oyster genome reveals stress adaptation and complexity of shell formation.</title>
        <authorList>
            <person name="Zhang G."/>
            <person name="Fang X."/>
            <person name="Guo X."/>
            <person name="Li L."/>
            <person name="Luo R."/>
            <person name="Xu F."/>
            <person name="Yang P."/>
            <person name="Zhang L."/>
            <person name="Wang X."/>
            <person name="Qi H."/>
            <person name="Xiong Z."/>
            <person name="Que H."/>
            <person name="Xie Y."/>
            <person name="Holland P.W."/>
            <person name="Paps J."/>
            <person name="Zhu Y."/>
            <person name="Wu F."/>
            <person name="Chen Y."/>
            <person name="Wang J."/>
            <person name="Peng C."/>
            <person name="Meng J."/>
            <person name="Yang L."/>
            <person name="Liu J."/>
            <person name="Wen B."/>
            <person name="Zhang N."/>
            <person name="Huang Z."/>
            <person name="Zhu Q."/>
            <person name="Feng Y."/>
            <person name="Mount A."/>
            <person name="Hedgecock D."/>
            <person name="Xu Z."/>
            <person name="Liu Y."/>
            <person name="Domazet-Loso T."/>
            <person name="Du Y."/>
            <person name="Sun X."/>
            <person name="Zhang S."/>
            <person name="Liu B."/>
            <person name="Cheng P."/>
            <person name="Jiang X."/>
            <person name="Li J."/>
            <person name="Fan D."/>
            <person name="Wang W."/>
            <person name="Fu W."/>
            <person name="Wang T."/>
            <person name="Wang B."/>
            <person name="Zhang J."/>
            <person name="Peng Z."/>
            <person name="Li Y."/>
            <person name="Li N."/>
            <person name="Wang J."/>
            <person name="Chen M."/>
            <person name="He Y."/>
            <person name="Tan F."/>
            <person name="Song X."/>
            <person name="Zheng Q."/>
            <person name="Huang R."/>
            <person name="Yang H."/>
            <person name="Du X."/>
            <person name="Chen L."/>
            <person name="Yang M."/>
            <person name="Gaffney P.M."/>
            <person name="Wang S."/>
            <person name="Luo L."/>
            <person name="She Z."/>
            <person name="Ming Y."/>
            <person name="Huang W."/>
            <person name="Zhang S."/>
            <person name="Huang B."/>
            <person name="Zhang Y."/>
            <person name="Qu T."/>
            <person name="Ni P."/>
            <person name="Miao G."/>
            <person name="Wang J."/>
            <person name="Wang Q."/>
            <person name="Steinberg C.E."/>
            <person name="Wang H."/>
            <person name="Li N."/>
            <person name="Qian L."/>
            <person name="Zhang G."/>
            <person name="Li Y."/>
            <person name="Yang H."/>
            <person name="Liu X."/>
            <person name="Wang J."/>
            <person name="Yin Y."/>
            <person name="Wang J."/>
        </authorList>
    </citation>
    <scope>NUCLEOTIDE SEQUENCE [LARGE SCALE GENOMIC DNA]</scope>
    <source>
        <strain evidence="18">05x7-T-G4-1.051#20</strain>
    </source>
</reference>
<comment type="subcellular location">
    <subcellularLocation>
        <location evidence="1">Cytoplasm</location>
    </subcellularLocation>
</comment>
<dbReference type="PROSITE" id="PS51720">
    <property type="entry name" value="G_AIG1"/>
    <property type="match status" value="1"/>
</dbReference>
<dbReference type="SUPFAM" id="SSF48403">
    <property type="entry name" value="Ankyrin repeat"/>
    <property type="match status" value="1"/>
</dbReference>
<dbReference type="GO" id="GO:0004519">
    <property type="term" value="F:endonuclease activity"/>
    <property type="evidence" value="ECO:0007669"/>
    <property type="project" value="UniProtKB-KW"/>
</dbReference>
<dbReference type="PROSITE" id="PS50088">
    <property type="entry name" value="ANK_REPEAT"/>
    <property type="match status" value="1"/>
</dbReference>
<evidence type="ECO:0000256" key="14">
    <source>
        <dbReference type="SAM" id="MobiDB-lite"/>
    </source>
</evidence>
<keyword evidence="8" id="KW-0255">Endonuclease</keyword>
<dbReference type="FunFam" id="3.40.50.300:FF:000366">
    <property type="entry name" value="GTPase, IMAP family member 2"/>
    <property type="match status" value="1"/>
</dbReference>
<dbReference type="InterPro" id="IPR047139">
    <property type="entry name" value="ANKZ1/VMS1"/>
</dbReference>
<comment type="similarity">
    <text evidence="2">Belongs to the TRAFAC class TrmE-Era-EngA-EngB-Septin-like GTPase superfamily. AIG1/Toc34/Toc159-like paraseptin GTPase family. IAN subfamily.</text>
</comment>
<feature type="region of interest" description="Disordered" evidence="14">
    <location>
        <begin position="227"/>
        <end position="259"/>
    </location>
</feature>
<feature type="signal peptide" evidence="15">
    <location>
        <begin position="1"/>
        <end position="19"/>
    </location>
</feature>
<dbReference type="Pfam" id="PF04548">
    <property type="entry name" value="AIG1"/>
    <property type="match status" value="1"/>
</dbReference>
<organism evidence="18">
    <name type="scientific">Magallana gigas</name>
    <name type="common">Pacific oyster</name>
    <name type="synonym">Crassostrea gigas</name>
    <dbReference type="NCBI Taxonomy" id="29159"/>
    <lineage>
        <taxon>Eukaryota</taxon>
        <taxon>Metazoa</taxon>
        <taxon>Spiralia</taxon>
        <taxon>Lophotrochozoa</taxon>
        <taxon>Mollusca</taxon>
        <taxon>Bivalvia</taxon>
        <taxon>Autobranchia</taxon>
        <taxon>Pteriomorphia</taxon>
        <taxon>Ostreida</taxon>
        <taxon>Ostreoidea</taxon>
        <taxon>Ostreidae</taxon>
        <taxon>Magallana</taxon>
    </lineage>
</organism>
<dbReference type="InterPro" id="IPR006703">
    <property type="entry name" value="G_AIG1"/>
</dbReference>
<comment type="domain">
    <text evidence="13">The VLRF1 domain mediates binding to the 60S ribosomal subunit.</text>
</comment>
<evidence type="ECO:0000256" key="5">
    <source>
        <dbReference type="ARBA" id="ARBA00022722"/>
    </source>
</evidence>
<dbReference type="InterPro" id="IPR027417">
    <property type="entry name" value="P-loop_NTPase"/>
</dbReference>
<dbReference type="AlphaFoldDB" id="K1R780"/>
<dbReference type="SMART" id="SM00248">
    <property type="entry name" value="ANK"/>
    <property type="match status" value="2"/>
</dbReference>
<comment type="similarity">
    <text evidence="3 13">Belongs to the ANKZF1/VMS1 family.</text>
</comment>
<feature type="domain" description="AIG1-type G" evidence="16">
    <location>
        <begin position="565"/>
        <end position="769"/>
    </location>
</feature>
<feature type="domain" description="VLRF1" evidence="17">
    <location>
        <begin position="1"/>
        <end position="117"/>
    </location>
</feature>
<dbReference type="Gene3D" id="3.40.50.300">
    <property type="entry name" value="P-loop containing nucleotide triphosphate hydrolases"/>
    <property type="match status" value="1"/>
</dbReference>